<dbReference type="AlphaFoldDB" id="A0AAV2GUX9"/>
<evidence type="ECO:0000313" key="2">
    <source>
        <dbReference type="EMBL" id="CAL1414192.1"/>
    </source>
</evidence>
<reference evidence="2 3" key="1">
    <citation type="submission" date="2024-04" db="EMBL/GenBank/DDBJ databases">
        <authorList>
            <person name="Fracassetti M."/>
        </authorList>
    </citation>
    <scope>NUCLEOTIDE SEQUENCE [LARGE SCALE GENOMIC DNA]</scope>
</reference>
<feature type="compositionally biased region" description="Basic and acidic residues" evidence="1">
    <location>
        <begin position="471"/>
        <end position="487"/>
    </location>
</feature>
<protein>
    <submittedName>
        <fullName evidence="2">Uncharacterized protein</fullName>
    </submittedName>
</protein>
<evidence type="ECO:0000256" key="1">
    <source>
        <dbReference type="SAM" id="MobiDB-lite"/>
    </source>
</evidence>
<feature type="compositionally biased region" description="Acidic residues" evidence="1">
    <location>
        <begin position="521"/>
        <end position="532"/>
    </location>
</feature>
<dbReference type="PANTHER" id="PTHR35505">
    <property type="entry name" value="OS01G0600300 PROTEIN"/>
    <property type="match status" value="1"/>
</dbReference>
<keyword evidence="3" id="KW-1185">Reference proteome</keyword>
<accession>A0AAV2GUX9</accession>
<dbReference type="PANTHER" id="PTHR35505:SF5">
    <property type="entry name" value="SUBSTRATE CARRIER FAMILY PROTEIN"/>
    <property type="match status" value="1"/>
</dbReference>
<proteinExistence type="predicted"/>
<name>A0AAV2GUX9_9ROSI</name>
<feature type="compositionally biased region" description="Acidic residues" evidence="1">
    <location>
        <begin position="440"/>
        <end position="449"/>
    </location>
</feature>
<dbReference type="EMBL" id="OZ034822">
    <property type="protein sequence ID" value="CAL1414192.1"/>
    <property type="molecule type" value="Genomic_DNA"/>
</dbReference>
<gene>
    <name evidence="2" type="ORF">LTRI10_LOCUS53366</name>
</gene>
<sequence>MASCDMELVYPIPLMGENYFEKLNQSAKDVVDEIRKETPNLSQFIQVFYELMQSKRDPPLEAIWFYSALSFRSLKTGNEGSSDRLAAVKQLFQLVSGCSAPCSGSTSIALLAPVVFELYKLVQEVLSGDLGAKRVKKLVKKVHSLIGSVLGYVGVCSGASSEEKDSSLIVKFADLVGVWMEGKEEVSSFLPLLNVELRREIGAGGFSVEQLAGAVTAELFLLKLCVDLRVGNRGVEMEKELKGWIVGSITGFGSFSFFDILLRMLLEPRLPVASLLSSEEEILLRTTLYDAVILVEYTSLNPRTAVDLPAENFISIGLKRLVLYLEATEFFRKEGNHKRAISYSCSFAGSPLPLQIAKFVTSQIGMGEEAGRLHVSSPKALIKWLFSLEGQGIRIYDDSISRTRVKLALDSSSKAENVEPEGNIVDSDLPIYIDNKGEKGEEDYDEEKDEEVNNVSMTTAFMTAAHSMAVLEREEGKKRKEGRSEGKNKKKRSKLVAAEELSDGTSDSDAVLSDDGSSSESEVENPTSDEDA</sequence>
<dbReference type="Proteomes" id="UP001497516">
    <property type="component" value="Chromosome 9"/>
</dbReference>
<evidence type="ECO:0000313" key="3">
    <source>
        <dbReference type="Proteomes" id="UP001497516"/>
    </source>
</evidence>
<organism evidence="2 3">
    <name type="scientific">Linum trigynum</name>
    <dbReference type="NCBI Taxonomy" id="586398"/>
    <lineage>
        <taxon>Eukaryota</taxon>
        <taxon>Viridiplantae</taxon>
        <taxon>Streptophyta</taxon>
        <taxon>Embryophyta</taxon>
        <taxon>Tracheophyta</taxon>
        <taxon>Spermatophyta</taxon>
        <taxon>Magnoliopsida</taxon>
        <taxon>eudicotyledons</taxon>
        <taxon>Gunneridae</taxon>
        <taxon>Pentapetalae</taxon>
        <taxon>rosids</taxon>
        <taxon>fabids</taxon>
        <taxon>Malpighiales</taxon>
        <taxon>Linaceae</taxon>
        <taxon>Linum</taxon>
    </lineage>
</organism>
<feature type="region of interest" description="Disordered" evidence="1">
    <location>
        <begin position="411"/>
        <end position="449"/>
    </location>
</feature>
<feature type="region of interest" description="Disordered" evidence="1">
    <location>
        <begin position="469"/>
        <end position="532"/>
    </location>
</feature>